<organism evidence="1 2">
    <name type="scientific">Meloidogyne enterolobii</name>
    <name type="common">Root-knot nematode worm</name>
    <name type="synonym">Meloidogyne mayaguensis</name>
    <dbReference type="NCBI Taxonomy" id="390850"/>
    <lineage>
        <taxon>Eukaryota</taxon>
        <taxon>Metazoa</taxon>
        <taxon>Ecdysozoa</taxon>
        <taxon>Nematoda</taxon>
        <taxon>Chromadorea</taxon>
        <taxon>Rhabditida</taxon>
        <taxon>Tylenchina</taxon>
        <taxon>Tylenchomorpha</taxon>
        <taxon>Tylenchoidea</taxon>
        <taxon>Meloidogynidae</taxon>
        <taxon>Meloidogyninae</taxon>
        <taxon>Meloidogyne</taxon>
    </lineage>
</organism>
<gene>
    <name evidence="1" type="ORF">MENTE1834_LOCUS43882</name>
</gene>
<name>A0ACB1AVB5_MELEN</name>
<sequence length="260" mass="30042">MDTNFDKLTNFTCDTSLTSTESGFGSLNGSKTNGVVKFPVDIDLICKIEESKDVTVKNGIYRSKNVKESTNKAQSFANRLYDRLSSINFTSLNSFYNQILTFLAATVFILVFLLIWIVFWSVFKDFAFGTLQEKYWMFHVFCAIFVLSVALFFYFSILLNLPFFRPTNSSNRPLITSIHTIITIFWLILSTILALVLLSISFYLIFKFIIFDNYFSENKFTQNKFVNSLFALLGVALLLLFYFSLLRIMLINLNLDRGLY</sequence>
<evidence type="ECO:0000313" key="2">
    <source>
        <dbReference type="Proteomes" id="UP001497535"/>
    </source>
</evidence>
<accession>A0ACB1AVB5</accession>
<evidence type="ECO:0000313" key="1">
    <source>
        <dbReference type="EMBL" id="CAK5108191.1"/>
    </source>
</evidence>
<keyword evidence="2" id="KW-1185">Reference proteome</keyword>
<protein>
    <submittedName>
        <fullName evidence="1">Uncharacterized protein</fullName>
    </submittedName>
</protein>
<dbReference type="Proteomes" id="UP001497535">
    <property type="component" value="Unassembled WGS sequence"/>
</dbReference>
<dbReference type="EMBL" id="CAVMJV010000128">
    <property type="protein sequence ID" value="CAK5108191.1"/>
    <property type="molecule type" value="Genomic_DNA"/>
</dbReference>
<comment type="caution">
    <text evidence="1">The sequence shown here is derived from an EMBL/GenBank/DDBJ whole genome shotgun (WGS) entry which is preliminary data.</text>
</comment>
<proteinExistence type="predicted"/>
<reference evidence="1" key="1">
    <citation type="submission" date="2023-11" db="EMBL/GenBank/DDBJ databases">
        <authorList>
            <person name="Poullet M."/>
        </authorList>
    </citation>
    <scope>NUCLEOTIDE SEQUENCE</scope>
    <source>
        <strain evidence="1">E1834</strain>
    </source>
</reference>